<dbReference type="InterPro" id="IPR006514">
    <property type="entry name" value="IRX15/GXM/AGM"/>
</dbReference>
<organism evidence="6">
    <name type="scientific">Pseudogemmatithrix spongiicola</name>
    <dbReference type="NCBI Taxonomy" id="3062599"/>
    <lineage>
        <taxon>Bacteria</taxon>
        <taxon>Pseudomonadati</taxon>
        <taxon>Gemmatimonadota</taxon>
        <taxon>Gemmatimonadia</taxon>
        <taxon>Gemmatimonadales</taxon>
        <taxon>Gemmatimonadaceae</taxon>
        <taxon>Pseudogemmatithrix</taxon>
    </lineage>
</organism>
<evidence type="ECO:0000313" key="7">
    <source>
        <dbReference type="EMBL" id="WKW15604.1"/>
    </source>
</evidence>
<comment type="subcellular location">
    <subcellularLocation>
        <location evidence="2">Endomembrane system</location>
    </subcellularLocation>
    <subcellularLocation>
        <location evidence="1">Membrane</location>
        <topology evidence="1">Single-pass membrane protein</topology>
    </subcellularLocation>
</comment>
<dbReference type="InterPro" id="IPR029063">
    <property type="entry name" value="SAM-dependent_MTases_sf"/>
</dbReference>
<accession>A0AA49JVB3</accession>
<evidence type="ECO:0000256" key="3">
    <source>
        <dbReference type="ARBA" id="ARBA00022692"/>
    </source>
</evidence>
<evidence type="ECO:0000313" key="8">
    <source>
        <dbReference type="Proteomes" id="UP001229955"/>
    </source>
</evidence>
<protein>
    <recommendedName>
        <fullName evidence="9">Polysaccharide biosynthesis domain-containing protein</fullName>
    </recommendedName>
</protein>
<proteinExistence type="predicted"/>
<sequence>MSDAAIAALVASNPGQATVEEYTIVYRVLAQRVPCRMLVFGVGRDTPLWLDVNRGGTTVFLENVKRWADFSRQASPTAIVHDLSYGWTRRFMWPLLKRMSPERLFLRELPRDVLETPWDVILVDAPRGTNWKAPGRMKSVYTASVLAAKSGADVFVHDCHRAVERETADHFLGPTRFVTQAGSMRHYRFR</sequence>
<dbReference type="EMBL" id="CP130612">
    <property type="protein sequence ID" value="WKW12697.1"/>
    <property type="molecule type" value="Genomic_DNA"/>
</dbReference>
<keyword evidence="3" id="KW-0812">Transmembrane</keyword>
<dbReference type="Proteomes" id="UP001229955">
    <property type="component" value="Chromosome"/>
</dbReference>
<dbReference type="Pfam" id="PF21729">
    <property type="entry name" value="IRX15_IRX15L_GXM"/>
    <property type="match status" value="2"/>
</dbReference>
<evidence type="ECO:0000256" key="1">
    <source>
        <dbReference type="ARBA" id="ARBA00004167"/>
    </source>
</evidence>
<keyword evidence="8" id="KW-1185">Reference proteome</keyword>
<dbReference type="GO" id="GO:0016020">
    <property type="term" value="C:membrane"/>
    <property type="evidence" value="ECO:0007669"/>
    <property type="project" value="UniProtKB-SubCell"/>
</dbReference>
<evidence type="ECO:0000256" key="5">
    <source>
        <dbReference type="ARBA" id="ARBA00023136"/>
    </source>
</evidence>
<dbReference type="PANTHER" id="PTHR31444">
    <property type="entry name" value="OS11G0490100 PROTEIN"/>
    <property type="match status" value="1"/>
</dbReference>
<gene>
    <name evidence="6" type="ORF">Strain138_002004</name>
    <name evidence="7" type="ORF">Strain318_002003</name>
</gene>
<dbReference type="AlphaFoldDB" id="A0AA49JVB3"/>
<dbReference type="RefSeq" id="WP_367885574.1">
    <property type="nucleotide sequence ID" value="NZ_CP130612.1"/>
</dbReference>
<reference evidence="6" key="1">
    <citation type="submission" date="2023-07" db="EMBL/GenBank/DDBJ databases">
        <authorList>
            <person name="Haufschild T."/>
            <person name="Kallscheuer N."/>
            <person name="Hammer J."/>
            <person name="Kohn T."/>
            <person name="Kabuu M."/>
            <person name="Jogler M."/>
            <person name="Wohfarth N."/>
            <person name="Heuer A."/>
            <person name="Rohde M."/>
            <person name="van Teeseling M.C.F."/>
            <person name="Jogler C."/>
        </authorList>
    </citation>
    <scope>NUCLEOTIDE SEQUENCE</scope>
    <source>
        <strain evidence="6">Strain 138</strain>
        <strain evidence="7">Strain 318</strain>
    </source>
</reference>
<accession>A0AA49K175</accession>
<keyword evidence="4" id="KW-1133">Transmembrane helix</keyword>
<keyword evidence="5" id="KW-0472">Membrane</keyword>
<dbReference type="GO" id="GO:0045492">
    <property type="term" value="P:xylan biosynthetic process"/>
    <property type="evidence" value="ECO:0007669"/>
    <property type="project" value="InterPro"/>
</dbReference>
<dbReference type="Gene3D" id="3.40.50.150">
    <property type="entry name" value="Vaccinia Virus protein VP39"/>
    <property type="match status" value="1"/>
</dbReference>
<dbReference type="EMBL" id="CP130613">
    <property type="protein sequence ID" value="WKW15604.1"/>
    <property type="molecule type" value="Genomic_DNA"/>
</dbReference>
<evidence type="ECO:0000256" key="4">
    <source>
        <dbReference type="ARBA" id="ARBA00022989"/>
    </source>
</evidence>
<evidence type="ECO:0000256" key="2">
    <source>
        <dbReference type="ARBA" id="ARBA00004308"/>
    </source>
</evidence>
<dbReference type="KEGG" id="pspc:Strain318_002003"/>
<name>A0AA49JVB3_9BACT</name>
<evidence type="ECO:0000313" key="6">
    <source>
        <dbReference type="EMBL" id="WKW12697.1"/>
    </source>
</evidence>
<dbReference type="GO" id="GO:0012505">
    <property type="term" value="C:endomembrane system"/>
    <property type="evidence" value="ECO:0007669"/>
    <property type="project" value="UniProtKB-SubCell"/>
</dbReference>
<evidence type="ECO:0008006" key="9">
    <source>
        <dbReference type="Google" id="ProtNLM"/>
    </source>
</evidence>